<accession>A0ABU9HRU8</accession>
<dbReference type="EC" id="2.1.1.-" evidence="4"/>
<keyword evidence="6" id="KW-1185">Reference proteome</keyword>
<dbReference type="Gene3D" id="3.40.50.150">
    <property type="entry name" value="Vaccinia Virus protein VP39"/>
    <property type="match status" value="1"/>
</dbReference>
<comment type="function">
    <text evidence="4">Exhibits S-adenosyl-L-methionine-dependent methyltransferase activity.</text>
</comment>
<dbReference type="PANTHER" id="PTHR43619:SF2">
    <property type="entry name" value="S-ADENOSYL-L-METHIONINE-DEPENDENT METHYLTRANSFERASES SUPERFAMILY PROTEIN"/>
    <property type="match status" value="1"/>
</dbReference>
<keyword evidence="4" id="KW-0949">S-adenosyl-L-methionine</keyword>
<keyword evidence="2 4" id="KW-0489">Methyltransferase</keyword>
<evidence type="ECO:0000313" key="6">
    <source>
        <dbReference type="Proteomes" id="UP001398556"/>
    </source>
</evidence>
<dbReference type="PANTHER" id="PTHR43619">
    <property type="entry name" value="S-ADENOSYL-L-METHIONINE-DEPENDENT METHYLTRANSFERASE YKTD-RELATED"/>
    <property type="match status" value="1"/>
</dbReference>
<dbReference type="NCBIfam" id="TIGR00027">
    <property type="entry name" value="mthyl_TIGR00027"/>
    <property type="match status" value="1"/>
</dbReference>
<dbReference type="SUPFAM" id="SSF53335">
    <property type="entry name" value="S-adenosyl-L-methionine-dependent methyltransferases"/>
    <property type="match status" value="1"/>
</dbReference>
<proteinExistence type="inferred from homology"/>
<dbReference type="InterPro" id="IPR029063">
    <property type="entry name" value="SAM-dependent_MTases_sf"/>
</dbReference>
<dbReference type="EMBL" id="JBBYHU010000049">
    <property type="protein sequence ID" value="MEL1242529.1"/>
    <property type="molecule type" value="Genomic_DNA"/>
</dbReference>
<gene>
    <name evidence="5" type="ORF">AAEO59_15840</name>
</gene>
<dbReference type="Proteomes" id="UP001398556">
    <property type="component" value="Unassembled WGS sequence"/>
</dbReference>
<evidence type="ECO:0000256" key="4">
    <source>
        <dbReference type="RuleBase" id="RU362030"/>
    </source>
</evidence>
<dbReference type="InterPro" id="IPR011610">
    <property type="entry name" value="SAM_mthyl_Trfase_ML2640-like"/>
</dbReference>
<evidence type="ECO:0000313" key="5">
    <source>
        <dbReference type="EMBL" id="MEL1242529.1"/>
    </source>
</evidence>
<dbReference type="GO" id="GO:0032259">
    <property type="term" value="P:methylation"/>
    <property type="evidence" value="ECO:0007669"/>
    <property type="project" value="UniProtKB-KW"/>
</dbReference>
<dbReference type="RefSeq" id="WP_341701721.1">
    <property type="nucleotide sequence ID" value="NZ_JBBYHU010000049.1"/>
</dbReference>
<evidence type="ECO:0000256" key="1">
    <source>
        <dbReference type="ARBA" id="ARBA00008138"/>
    </source>
</evidence>
<name>A0ABU9HRU8_9FLAO</name>
<reference evidence="5 6" key="1">
    <citation type="submission" date="2024-04" db="EMBL/GenBank/DDBJ databases">
        <title>Flavobacterium sp. DGU99 16S ribosomal RNA gene Genome sequencing and assembly.</title>
        <authorList>
            <person name="Park S."/>
        </authorList>
    </citation>
    <scope>NUCLEOTIDE SEQUENCE [LARGE SCALE GENOMIC DNA]</scope>
    <source>
        <strain evidence="5 6">DGU99</strain>
    </source>
</reference>
<comment type="caution">
    <text evidence="5">The sequence shown here is derived from an EMBL/GenBank/DDBJ whole genome shotgun (WGS) entry which is preliminary data.</text>
</comment>
<keyword evidence="3 5" id="KW-0808">Transferase</keyword>
<dbReference type="GO" id="GO:0008168">
    <property type="term" value="F:methyltransferase activity"/>
    <property type="evidence" value="ECO:0007669"/>
    <property type="project" value="UniProtKB-KW"/>
</dbReference>
<dbReference type="InterPro" id="IPR007213">
    <property type="entry name" value="Ppm1/Ppm2/Tcmp"/>
</dbReference>
<protein>
    <recommendedName>
        <fullName evidence="4">S-adenosyl-L-methionine-dependent methyltransferase</fullName>
        <ecNumber evidence="4">2.1.1.-</ecNumber>
    </recommendedName>
</protein>
<evidence type="ECO:0000256" key="2">
    <source>
        <dbReference type="ARBA" id="ARBA00022603"/>
    </source>
</evidence>
<dbReference type="Pfam" id="PF04072">
    <property type="entry name" value="LCM"/>
    <property type="match status" value="1"/>
</dbReference>
<evidence type="ECO:0000256" key="3">
    <source>
        <dbReference type="ARBA" id="ARBA00022679"/>
    </source>
</evidence>
<sequence>MEQSKKLNQPDNTALRTALWRALHVFTDEKPYVIEDKIGYDLIKPQTDWQERPDMKYTKRLRASIVARARFVEDVAKKEIASGIKQYVLLGAGLDSFTQRNAEISSQVDIYEIDQPDTLAWKEEKLIENGYKIFDNLHFVPVDFETSSWWTELLNKGFDIDKKAVVSCTGVTLYLTEEAILDTLQKLTSLASGSTIAIAFYLPVEQLEEEDKPLMEMSIKGAVASGTPFKSFFATDEIAKLAEKVGLNQIQIVSTQEMTEQYFKNRADKLIPASGEFFLVAKVK</sequence>
<comment type="similarity">
    <text evidence="1 4">Belongs to the UPF0677 family.</text>
</comment>
<organism evidence="5 6">
    <name type="scientific">Flavobacterium flavipallidum</name>
    <dbReference type="NCBI Taxonomy" id="3139140"/>
    <lineage>
        <taxon>Bacteria</taxon>
        <taxon>Pseudomonadati</taxon>
        <taxon>Bacteroidota</taxon>
        <taxon>Flavobacteriia</taxon>
        <taxon>Flavobacteriales</taxon>
        <taxon>Flavobacteriaceae</taxon>
        <taxon>Flavobacterium</taxon>
    </lineage>
</organism>